<reference evidence="1" key="1">
    <citation type="submission" date="2021-01" db="EMBL/GenBank/DDBJ databases">
        <authorList>
            <consortium name="Genoscope - CEA"/>
            <person name="William W."/>
        </authorList>
    </citation>
    <scope>NUCLEOTIDE SEQUENCE</scope>
</reference>
<evidence type="ECO:0000313" key="1">
    <source>
        <dbReference type="EMBL" id="CAD8188637.1"/>
    </source>
</evidence>
<accession>A0A8S1WIZ3</accession>
<dbReference type="AlphaFoldDB" id="A0A8S1WIZ3"/>
<dbReference type="Proteomes" id="UP000689195">
    <property type="component" value="Unassembled WGS sequence"/>
</dbReference>
<evidence type="ECO:0000313" key="2">
    <source>
        <dbReference type="Proteomes" id="UP000689195"/>
    </source>
</evidence>
<comment type="caution">
    <text evidence="1">The sequence shown here is derived from an EMBL/GenBank/DDBJ whole genome shotgun (WGS) entry which is preliminary data.</text>
</comment>
<organism evidence="1 2">
    <name type="scientific">Paramecium pentaurelia</name>
    <dbReference type="NCBI Taxonomy" id="43138"/>
    <lineage>
        <taxon>Eukaryota</taxon>
        <taxon>Sar</taxon>
        <taxon>Alveolata</taxon>
        <taxon>Ciliophora</taxon>
        <taxon>Intramacronucleata</taxon>
        <taxon>Oligohymenophorea</taxon>
        <taxon>Peniculida</taxon>
        <taxon>Parameciidae</taxon>
        <taxon>Paramecium</taxon>
    </lineage>
</organism>
<dbReference type="EMBL" id="CAJJDO010000092">
    <property type="protein sequence ID" value="CAD8188637.1"/>
    <property type="molecule type" value="Genomic_DNA"/>
</dbReference>
<name>A0A8S1WIZ3_9CILI</name>
<sequence length="81" mass="9541">MVQQQPQITLILPKLKHVKGKQVNSKLRDIKKLILIKFNLQLLSLQSLHLLMNQVGHSITQVFLIDVLLKNQTMMFDYRFQ</sequence>
<keyword evidence="2" id="KW-1185">Reference proteome</keyword>
<proteinExistence type="predicted"/>
<protein>
    <submittedName>
        <fullName evidence="1">Uncharacterized protein</fullName>
    </submittedName>
</protein>
<gene>
    <name evidence="1" type="ORF">PPENT_87.1.T0920013</name>
</gene>